<dbReference type="EMBL" id="JBANAX010000278">
    <property type="protein sequence ID" value="KAL1215976.1"/>
    <property type="molecule type" value="Genomic_DNA"/>
</dbReference>
<reference evidence="3 4" key="1">
    <citation type="submission" date="2024-04" db="EMBL/GenBank/DDBJ databases">
        <title>Genome assembly C_amara_ONT_v2.</title>
        <authorList>
            <person name="Yant L."/>
            <person name="Moore C."/>
            <person name="Slenker M."/>
        </authorList>
    </citation>
    <scope>NUCLEOTIDE SEQUENCE [LARGE SCALE GENOMIC DNA]</scope>
    <source>
        <tissue evidence="3">Leaf</tissue>
    </source>
</reference>
<feature type="chain" id="PRO_5044723240" evidence="1">
    <location>
        <begin position="23"/>
        <end position="92"/>
    </location>
</feature>
<dbReference type="PANTHER" id="PTHR47295:SF5">
    <property type="entry name" value="EG45-LIKE DOMAIN CONTAINING PROTEIN 2"/>
    <property type="match status" value="1"/>
</dbReference>
<name>A0ABD1BCB4_CARAN</name>
<comment type="caution">
    <text evidence="3">The sequence shown here is derived from an EMBL/GenBank/DDBJ whole genome shotgun (WGS) entry which is preliminary data.</text>
</comment>
<evidence type="ECO:0000313" key="3">
    <source>
        <dbReference type="EMBL" id="KAL1215976.1"/>
    </source>
</evidence>
<proteinExistence type="predicted"/>
<dbReference type="AlphaFoldDB" id="A0ABD1BCB4"/>
<accession>A0ABD1BCB4</accession>
<dbReference type="InterPro" id="IPR044206">
    <property type="entry name" value="EGC1/2"/>
</dbReference>
<keyword evidence="4" id="KW-1185">Reference proteome</keyword>
<dbReference type="Proteomes" id="UP001558713">
    <property type="component" value="Unassembled WGS sequence"/>
</dbReference>
<dbReference type="InterPro" id="IPR036908">
    <property type="entry name" value="RlpA-like_sf"/>
</dbReference>
<sequence>MVVKLVVVVIMFAHILAPIAEAAVGRAVYYNPPYTRSACYGTQRGTMVVGVKSNLWQGSRACGRRLSLILMPATFVLNTLRYEVETHNKQRR</sequence>
<evidence type="ECO:0000256" key="1">
    <source>
        <dbReference type="SAM" id="SignalP"/>
    </source>
</evidence>
<dbReference type="SUPFAM" id="SSF50685">
    <property type="entry name" value="Barwin-like endoglucanases"/>
    <property type="match status" value="1"/>
</dbReference>
<protein>
    <submittedName>
        <fullName evidence="3">EG45-like domain containing protein 2</fullName>
    </submittedName>
</protein>
<dbReference type="EMBL" id="JBANAX010000715">
    <property type="protein sequence ID" value="KAL1195918.1"/>
    <property type="molecule type" value="Genomic_DNA"/>
</dbReference>
<dbReference type="PANTHER" id="PTHR47295">
    <property type="entry name" value="EG45-LIKE DOMAIN CONTAINING PROTEIN 1-RELATED"/>
    <property type="match status" value="1"/>
</dbReference>
<keyword evidence="1" id="KW-0732">Signal</keyword>
<evidence type="ECO:0000313" key="2">
    <source>
        <dbReference type="EMBL" id="KAL1195918.1"/>
    </source>
</evidence>
<evidence type="ECO:0000313" key="4">
    <source>
        <dbReference type="Proteomes" id="UP001558713"/>
    </source>
</evidence>
<gene>
    <name evidence="3" type="ORF">V5N11_008922</name>
    <name evidence="2" type="ORF">V5N11_029285</name>
</gene>
<organism evidence="3 4">
    <name type="scientific">Cardamine amara subsp. amara</name>
    <dbReference type="NCBI Taxonomy" id="228776"/>
    <lineage>
        <taxon>Eukaryota</taxon>
        <taxon>Viridiplantae</taxon>
        <taxon>Streptophyta</taxon>
        <taxon>Embryophyta</taxon>
        <taxon>Tracheophyta</taxon>
        <taxon>Spermatophyta</taxon>
        <taxon>Magnoliopsida</taxon>
        <taxon>eudicotyledons</taxon>
        <taxon>Gunneridae</taxon>
        <taxon>Pentapetalae</taxon>
        <taxon>rosids</taxon>
        <taxon>malvids</taxon>
        <taxon>Brassicales</taxon>
        <taxon>Brassicaceae</taxon>
        <taxon>Cardamineae</taxon>
        <taxon>Cardamine</taxon>
    </lineage>
</organism>
<feature type="signal peptide" evidence="1">
    <location>
        <begin position="1"/>
        <end position="22"/>
    </location>
</feature>